<dbReference type="GO" id="GO:0009231">
    <property type="term" value="P:riboflavin biosynthetic process"/>
    <property type="evidence" value="ECO:0007669"/>
    <property type="project" value="UniProtKB-KW"/>
</dbReference>
<evidence type="ECO:0000256" key="2">
    <source>
        <dbReference type="ARBA" id="ARBA00004887"/>
    </source>
</evidence>
<evidence type="ECO:0000313" key="11">
    <source>
        <dbReference type="EMBL" id="SMG09864.1"/>
    </source>
</evidence>
<dbReference type="STRING" id="561720.SAMN06275492_101145"/>
<dbReference type="Gene3D" id="2.40.30.20">
    <property type="match status" value="2"/>
</dbReference>
<evidence type="ECO:0000313" key="12">
    <source>
        <dbReference type="Proteomes" id="UP000193355"/>
    </source>
</evidence>
<keyword evidence="6" id="KW-0808">Transferase</keyword>
<dbReference type="SUPFAM" id="SSF63380">
    <property type="entry name" value="Riboflavin synthase domain-like"/>
    <property type="match status" value="2"/>
</dbReference>
<dbReference type="Proteomes" id="UP000193355">
    <property type="component" value="Unassembled WGS sequence"/>
</dbReference>
<protein>
    <recommendedName>
        <fullName evidence="4 8">Riboflavin synthase</fullName>
        <ecNumber evidence="3 8">2.5.1.9</ecNumber>
    </recommendedName>
</protein>
<accession>A0A1X7I6F8</accession>
<dbReference type="Pfam" id="PF00677">
    <property type="entry name" value="Lum_binding"/>
    <property type="match status" value="2"/>
</dbReference>
<evidence type="ECO:0000256" key="4">
    <source>
        <dbReference type="ARBA" id="ARBA00013950"/>
    </source>
</evidence>
<evidence type="ECO:0000259" key="10">
    <source>
        <dbReference type="PROSITE" id="PS51177"/>
    </source>
</evidence>
<evidence type="ECO:0000256" key="8">
    <source>
        <dbReference type="NCBIfam" id="TIGR00187"/>
    </source>
</evidence>
<dbReference type="PANTHER" id="PTHR21098:SF0">
    <property type="entry name" value="RIBOFLAVIN SYNTHASE"/>
    <property type="match status" value="1"/>
</dbReference>
<dbReference type="FunFam" id="2.40.30.20:FF:000004">
    <property type="entry name" value="Riboflavin synthase, alpha subunit"/>
    <property type="match status" value="1"/>
</dbReference>
<evidence type="ECO:0000256" key="3">
    <source>
        <dbReference type="ARBA" id="ARBA00012827"/>
    </source>
</evidence>
<evidence type="ECO:0000256" key="7">
    <source>
        <dbReference type="ARBA" id="ARBA00022737"/>
    </source>
</evidence>
<organism evidence="11 12">
    <name type="scientific">Dethiosulfovibrio salsuginis</name>
    <dbReference type="NCBI Taxonomy" id="561720"/>
    <lineage>
        <taxon>Bacteria</taxon>
        <taxon>Thermotogati</taxon>
        <taxon>Synergistota</taxon>
        <taxon>Synergistia</taxon>
        <taxon>Synergistales</taxon>
        <taxon>Dethiosulfovibrionaceae</taxon>
        <taxon>Dethiosulfovibrio</taxon>
    </lineage>
</organism>
<feature type="domain" description="Lumazine-binding" evidence="10">
    <location>
        <begin position="97"/>
        <end position="193"/>
    </location>
</feature>
<feature type="domain" description="Lumazine-binding" evidence="10">
    <location>
        <begin position="1"/>
        <end position="96"/>
    </location>
</feature>
<gene>
    <name evidence="11" type="ORF">SAMN06275492_101145</name>
</gene>
<dbReference type="EC" id="2.5.1.9" evidence="3 8"/>
<comment type="function">
    <text evidence="1">Catalyzes the dismutation of two molecules of 6,7-dimethyl-8-ribityllumazine, resulting in the formation of riboflavin and 5-amino-6-(D-ribitylamino)uracil.</text>
</comment>
<dbReference type="InterPro" id="IPR017938">
    <property type="entry name" value="Riboflavin_synthase-like_b-brl"/>
</dbReference>
<keyword evidence="7" id="KW-0677">Repeat</keyword>
<proteinExistence type="predicted"/>
<sequence>MFTGLVEAVGRIDKITKGDGVYVLSVTSPEIAPELYLGQSVALSGACLTVCSFNDRAFTVEVTDETMGKTKFSTMKPGSEVNLERALCLSSRLDGHMVTGHVDGIAEIVGKKVIGRSWWLTFRVPEHLQKYVVTKGSICLDGVSLTVAEKKDCKFSIALIPTTIGETTLRTATVGDRLNLEVDIIARYVESLLGPGSEGNNPLKGISMNQLKEMGW</sequence>
<dbReference type="EMBL" id="FXBB01000001">
    <property type="protein sequence ID" value="SMG09864.1"/>
    <property type="molecule type" value="Genomic_DNA"/>
</dbReference>
<dbReference type="PROSITE" id="PS51177">
    <property type="entry name" value="LUMAZINE_BIND"/>
    <property type="match status" value="2"/>
</dbReference>
<dbReference type="RefSeq" id="WP_085543434.1">
    <property type="nucleotide sequence ID" value="NZ_FXBB01000001.1"/>
</dbReference>
<dbReference type="PIRSF" id="PIRSF000498">
    <property type="entry name" value="Riboflavin_syn_A"/>
    <property type="match status" value="1"/>
</dbReference>
<keyword evidence="12" id="KW-1185">Reference proteome</keyword>
<dbReference type="GO" id="GO:0004746">
    <property type="term" value="F:riboflavin synthase activity"/>
    <property type="evidence" value="ECO:0007669"/>
    <property type="project" value="UniProtKB-UniRule"/>
</dbReference>
<dbReference type="CDD" id="cd00402">
    <property type="entry name" value="Riboflavin_synthase_like"/>
    <property type="match status" value="1"/>
</dbReference>
<comment type="pathway">
    <text evidence="2">Cofactor biosynthesis; riboflavin biosynthesis; riboflavin from 2-hydroxy-3-oxobutyl phosphate and 5-amino-6-(D-ribitylamino)uracil: step 2/2.</text>
</comment>
<name>A0A1X7I6F8_9BACT</name>
<feature type="repeat" description="Lumazine-binding" evidence="9">
    <location>
        <begin position="97"/>
        <end position="193"/>
    </location>
</feature>
<dbReference type="InterPro" id="IPR026017">
    <property type="entry name" value="Lumazine-bd_dom"/>
</dbReference>
<dbReference type="NCBIfam" id="TIGR00187">
    <property type="entry name" value="ribE"/>
    <property type="match status" value="1"/>
</dbReference>
<evidence type="ECO:0000256" key="6">
    <source>
        <dbReference type="ARBA" id="ARBA00022679"/>
    </source>
</evidence>
<dbReference type="AlphaFoldDB" id="A0A1X7I6F8"/>
<dbReference type="InterPro" id="IPR001783">
    <property type="entry name" value="Lumazine-bd"/>
</dbReference>
<dbReference type="NCBIfam" id="NF006767">
    <property type="entry name" value="PRK09289.1"/>
    <property type="match status" value="1"/>
</dbReference>
<dbReference type="OrthoDB" id="9788537at2"/>
<evidence type="ECO:0000256" key="1">
    <source>
        <dbReference type="ARBA" id="ARBA00002803"/>
    </source>
</evidence>
<evidence type="ECO:0000256" key="9">
    <source>
        <dbReference type="PROSITE-ProRule" id="PRU00524"/>
    </source>
</evidence>
<keyword evidence="5" id="KW-0686">Riboflavin biosynthesis</keyword>
<dbReference type="InterPro" id="IPR023366">
    <property type="entry name" value="ATP_synth_asu-like_sf"/>
</dbReference>
<feature type="repeat" description="Lumazine-binding" evidence="9">
    <location>
        <begin position="1"/>
        <end position="96"/>
    </location>
</feature>
<dbReference type="PANTHER" id="PTHR21098">
    <property type="entry name" value="RIBOFLAVIN SYNTHASE ALPHA CHAIN"/>
    <property type="match status" value="1"/>
</dbReference>
<reference evidence="12" key="1">
    <citation type="submission" date="2017-04" db="EMBL/GenBank/DDBJ databases">
        <authorList>
            <person name="Varghese N."/>
            <person name="Submissions S."/>
        </authorList>
    </citation>
    <scope>NUCLEOTIDE SEQUENCE [LARGE SCALE GENOMIC DNA]</scope>
    <source>
        <strain evidence="12">USBA 82</strain>
    </source>
</reference>
<evidence type="ECO:0000256" key="5">
    <source>
        <dbReference type="ARBA" id="ARBA00022619"/>
    </source>
</evidence>